<feature type="coiled-coil region" evidence="1">
    <location>
        <begin position="226"/>
        <end position="270"/>
    </location>
</feature>
<keyword evidence="4" id="KW-1185">Reference proteome</keyword>
<dbReference type="AlphaFoldDB" id="A0AAW1IU95"/>
<protein>
    <submittedName>
        <fullName evidence="3">Uncharacterized protein</fullName>
    </submittedName>
</protein>
<evidence type="ECO:0000256" key="1">
    <source>
        <dbReference type="SAM" id="Coils"/>
    </source>
</evidence>
<feature type="region of interest" description="Disordered" evidence="2">
    <location>
        <begin position="158"/>
        <end position="185"/>
    </location>
</feature>
<gene>
    <name evidence="3" type="ORF">QE152_g34350</name>
</gene>
<dbReference type="Proteomes" id="UP001458880">
    <property type="component" value="Unassembled WGS sequence"/>
</dbReference>
<dbReference type="EMBL" id="JASPKY010000548">
    <property type="protein sequence ID" value="KAK9693217.1"/>
    <property type="molecule type" value="Genomic_DNA"/>
</dbReference>
<evidence type="ECO:0000256" key="2">
    <source>
        <dbReference type="SAM" id="MobiDB-lite"/>
    </source>
</evidence>
<comment type="caution">
    <text evidence="3">The sequence shown here is derived from an EMBL/GenBank/DDBJ whole genome shotgun (WGS) entry which is preliminary data.</text>
</comment>
<name>A0AAW1IU95_POPJA</name>
<sequence>MSIIKTRQPITGISPTLAHNITLAAEKLQGAPFTAMVSSLGSRVGKSLCPLMKPNLNYQQLQEMAKEIPEETSDDNTKQMAEEEMACGDRNAPVWSTDPTTQKNCTCAPQQGIGLQQVVSRYNTQAYSTTSTVSQLHYRARARTSKFYSAPIKFRTKAISMSKQQQQQQQPEQNDKITENKFSGSLKGKEKNLKEVLTNLHDEFSYLNQQYDFLSKKLEELGPNADDETVKQLEQMERCLNNKEEEINMVMTLYKEVMALKKQVKNLKEKASMASLSLSVQQQLPPQYHPVQQYRYYNDTHTAVHLTKLLRQIQMYQEMNRIGRRN</sequence>
<accession>A0AAW1IU95</accession>
<evidence type="ECO:0000313" key="4">
    <source>
        <dbReference type="Proteomes" id="UP001458880"/>
    </source>
</evidence>
<organism evidence="3 4">
    <name type="scientific">Popillia japonica</name>
    <name type="common">Japanese beetle</name>
    <dbReference type="NCBI Taxonomy" id="7064"/>
    <lineage>
        <taxon>Eukaryota</taxon>
        <taxon>Metazoa</taxon>
        <taxon>Ecdysozoa</taxon>
        <taxon>Arthropoda</taxon>
        <taxon>Hexapoda</taxon>
        <taxon>Insecta</taxon>
        <taxon>Pterygota</taxon>
        <taxon>Neoptera</taxon>
        <taxon>Endopterygota</taxon>
        <taxon>Coleoptera</taxon>
        <taxon>Polyphaga</taxon>
        <taxon>Scarabaeiformia</taxon>
        <taxon>Scarabaeidae</taxon>
        <taxon>Rutelinae</taxon>
        <taxon>Popillia</taxon>
    </lineage>
</organism>
<reference evidence="3 4" key="1">
    <citation type="journal article" date="2024" name="BMC Genomics">
        <title>De novo assembly and annotation of Popillia japonica's genome with initial clues to its potential as an invasive pest.</title>
        <authorList>
            <person name="Cucini C."/>
            <person name="Boschi S."/>
            <person name="Funari R."/>
            <person name="Cardaioli E."/>
            <person name="Iannotti N."/>
            <person name="Marturano G."/>
            <person name="Paoli F."/>
            <person name="Bruttini M."/>
            <person name="Carapelli A."/>
            <person name="Frati F."/>
            <person name="Nardi F."/>
        </authorList>
    </citation>
    <scope>NUCLEOTIDE SEQUENCE [LARGE SCALE GENOMIC DNA]</scope>
    <source>
        <strain evidence="3">DMR45628</strain>
    </source>
</reference>
<evidence type="ECO:0000313" key="3">
    <source>
        <dbReference type="EMBL" id="KAK9693217.1"/>
    </source>
</evidence>
<keyword evidence="1" id="KW-0175">Coiled coil</keyword>
<proteinExistence type="predicted"/>